<evidence type="ECO:0000256" key="9">
    <source>
        <dbReference type="SAM" id="Phobius"/>
    </source>
</evidence>
<feature type="transmembrane region" description="Helical" evidence="9">
    <location>
        <begin position="78"/>
        <end position="102"/>
    </location>
</feature>
<dbReference type="InterPro" id="IPR023271">
    <property type="entry name" value="Aquaporin-like"/>
</dbReference>
<reference evidence="10 11" key="1">
    <citation type="submission" date="2022-07" db="EMBL/GenBank/DDBJ databases">
        <title>Genome-wide signatures of adaptation to extreme environments.</title>
        <authorList>
            <person name="Cho C.H."/>
            <person name="Yoon H.S."/>
        </authorList>
    </citation>
    <scope>NUCLEOTIDE SEQUENCE [LARGE SCALE GENOMIC DNA]</scope>
    <source>
        <strain evidence="10 11">108.79 E11</strain>
    </source>
</reference>
<dbReference type="AlphaFoldDB" id="A0AAV9IBY8"/>
<comment type="similarity">
    <text evidence="2 7">Belongs to the MIP/aquaporin (TC 1.A.8) family.</text>
</comment>
<keyword evidence="6 9" id="KW-0472">Membrane</keyword>
<sequence>MAFEHQQVDIGAVEASVSPTRPVHLHVDWSKIGLTPTRLQFIAELVSEFIGIYLLILVGDSCSSMALLFSPSPYLTSYWGVAITWGLAVAFAIYGTGGVSGCHINPAVTVSFALFRGFPWWKVIPYIIAQWLGAFIGAYSVYNMYFPIFTAYLDSNHVTKQDSVASSEAFFTSVNEHLTNYDGFIGQIYQTGILLYGIFAVTDPYNPNSFSHNGLKALLIGYVVAMVGGGFGFLEGFAINPARDFGPRVAAYSLGWGKMAFPGFHNYWWGPICGPLIGGPVGAFIYEAFNRPFMPGVQAHGDTPLMKAWSRLVVRLFPKLATYHSDDESATGKAEISVEERFHDHYRGREHDVGPGGTAAQESGIEGVDPTL</sequence>
<dbReference type="SUPFAM" id="SSF81338">
    <property type="entry name" value="Aquaporin-like"/>
    <property type="match status" value="1"/>
</dbReference>
<evidence type="ECO:0000313" key="11">
    <source>
        <dbReference type="Proteomes" id="UP001300502"/>
    </source>
</evidence>
<dbReference type="InterPro" id="IPR000425">
    <property type="entry name" value="MIP"/>
</dbReference>
<evidence type="ECO:0000313" key="10">
    <source>
        <dbReference type="EMBL" id="KAK4524965.1"/>
    </source>
</evidence>
<dbReference type="GO" id="GO:0005886">
    <property type="term" value="C:plasma membrane"/>
    <property type="evidence" value="ECO:0007669"/>
    <property type="project" value="TreeGrafter"/>
</dbReference>
<dbReference type="EMBL" id="JANCYU010000027">
    <property type="protein sequence ID" value="KAK4524965.1"/>
    <property type="molecule type" value="Genomic_DNA"/>
</dbReference>
<dbReference type="PANTHER" id="PTHR43829">
    <property type="entry name" value="AQUAPORIN OR AQUAGLYCEROPORIN RELATED"/>
    <property type="match status" value="1"/>
</dbReference>
<dbReference type="PRINTS" id="PR00783">
    <property type="entry name" value="MINTRINSICP"/>
</dbReference>
<evidence type="ECO:0000256" key="2">
    <source>
        <dbReference type="ARBA" id="ARBA00006175"/>
    </source>
</evidence>
<feature type="transmembrane region" description="Helical" evidence="9">
    <location>
        <begin position="184"/>
        <end position="205"/>
    </location>
</feature>
<keyword evidence="5 9" id="KW-1133">Transmembrane helix</keyword>
<dbReference type="InterPro" id="IPR022357">
    <property type="entry name" value="MIP_CS"/>
</dbReference>
<evidence type="ECO:0000256" key="3">
    <source>
        <dbReference type="ARBA" id="ARBA00022448"/>
    </source>
</evidence>
<dbReference type="InterPro" id="IPR050363">
    <property type="entry name" value="MIP/Aquaporin"/>
</dbReference>
<dbReference type="GO" id="GO:0015254">
    <property type="term" value="F:glycerol channel activity"/>
    <property type="evidence" value="ECO:0007669"/>
    <property type="project" value="TreeGrafter"/>
</dbReference>
<dbReference type="PROSITE" id="PS00221">
    <property type="entry name" value="MIP"/>
    <property type="match status" value="1"/>
</dbReference>
<dbReference type="Proteomes" id="UP001300502">
    <property type="component" value="Unassembled WGS sequence"/>
</dbReference>
<organism evidence="10 11">
    <name type="scientific">Galdieria yellowstonensis</name>
    <dbReference type="NCBI Taxonomy" id="3028027"/>
    <lineage>
        <taxon>Eukaryota</taxon>
        <taxon>Rhodophyta</taxon>
        <taxon>Bangiophyceae</taxon>
        <taxon>Galdieriales</taxon>
        <taxon>Galdieriaceae</taxon>
        <taxon>Galdieria</taxon>
    </lineage>
</organism>
<evidence type="ECO:0000256" key="1">
    <source>
        <dbReference type="ARBA" id="ARBA00004141"/>
    </source>
</evidence>
<protein>
    <recommendedName>
        <fullName evidence="12">Aquaglyceroporin related protein, MIP family</fullName>
    </recommendedName>
</protein>
<feature type="transmembrane region" description="Helical" evidence="9">
    <location>
        <begin position="123"/>
        <end position="142"/>
    </location>
</feature>
<gene>
    <name evidence="10" type="ORF">GAYE_SCF07G2869</name>
</gene>
<proteinExistence type="inferred from homology"/>
<dbReference type="PANTHER" id="PTHR43829:SF9">
    <property type="entry name" value="AQUAPORIN-9"/>
    <property type="match status" value="1"/>
</dbReference>
<feature type="region of interest" description="Disordered" evidence="8">
    <location>
        <begin position="347"/>
        <end position="372"/>
    </location>
</feature>
<keyword evidence="11" id="KW-1185">Reference proteome</keyword>
<name>A0AAV9IBY8_9RHOD</name>
<evidence type="ECO:0000256" key="5">
    <source>
        <dbReference type="ARBA" id="ARBA00022989"/>
    </source>
</evidence>
<keyword evidence="3 7" id="KW-0813">Transport</keyword>
<evidence type="ECO:0000256" key="8">
    <source>
        <dbReference type="SAM" id="MobiDB-lite"/>
    </source>
</evidence>
<comment type="subcellular location">
    <subcellularLocation>
        <location evidence="1">Membrane</location>
        <topology evidence="1">Multi-pass membrane protein</topology>
    </subcellularLocation>
</comment>
<dbReference type="CDD" id="cd00333">
    <property type="entry name" value="MIP"/>
    <property type="match status" value="1"/>
</dbReference>
<dbReference type="NCBIfam" id="TIGR00861">
    <property type="entry name" value="MIP"/>
    <property type="match status" value="1"/>
</dbReference>
<evidence type="ECO:0000256" key="7">
    <source>
        <dbReference type="RuleBase" id="RU000477"/>
    </source>
</evidence>
<feature type="transmembrane region" description="Helical" evidence="9">
    <location>
        <begin position="267"/>
        <end position="286"/>
    </location>
</feature>
<keyword evidence="4 7" id="KW-0812">Transmembrane</keyword>
<dbReference type="Gene3D" id="1.20.1080.10">
    <property type="entry name" value="Glycerol uptake facilitator protein"/>
    <property type="match status" value="1"/>
</dbReference>
<feature type="transmembrane region" description="Helical" evidence="9">
    <location>
        <begin position="217"/>
        <end position="239"/>
    </location>
</feature>
<comment type="caution">
    <text evidence="10">The sequence shown here is derived from an EMBL/GenBank/DDBJ whole genome shotgun (WGS) entry which is preliminary data.</text>
</comment>
<dbReference type="Pfam" id="PF00230">
    <property type="entry name" value="MIP"/>
    <property type="match status" value="1"/>
</dbReference>
<evidence type="ECO:0000256" key="4">
    <source>
        <dbReference type="ARBA" id="ARBA00022692"/>
    </source>
</evidence>
<evidence type="ECO:0008006" key="12">
    <source>
        <dbReference type="Google" id="ProtNLM"/>
    </source>
</evidence>
<feature type="transmembrane region" description="Helical" evidence="9">
    <location>
        <begin position="41"/>
        <end position="58"/>
    </location>
</feature>
<evidence type="ECO:0000256" key="6">
    <source>
        <dbReference type="ARBA" id="ARBA00023136"/>
    </source>
</evidence>
<accession>A0AAV9IBY8</accession>